<feature type="non-terminal residue" evidence="1">
    <location>
        <position position="1"/>
    </location>
</feature>
<evidence type="ECO:0000313" key="1">
    <source>
        <dbReference type="EMBL" id="GAV06296.1"/>
    </source>
</evidence>
<name>A0A1D1VZA8_RAMVA</name>
<keyword evidence="2" id="KW-1185">Reference proteome</keyword>
<dbReference type="AlphaFoldDB" id="A0A1D1VZA8"/>
<protein>
    <submittedName>
        <fullName evidence="1">Uncharacterized protein</fullName>
    </submittedName>
</protein>
<dbReference type="Proteomes" id="UP000186922">
    <property type="component" value="Unassembled WGS sequence"/>
</dbReference>
<dbReference type="EMBL" id="BDGG01000013">
    <property type="protein sequence ID" value="GAV06296.1"/>
    <property type="molecule type" value="Genomic_DNA"/>
</dbReference>
<evidence type="ECO:0000313" key="2">
    <source>
        <dbReference type="Proteomes" id="UP000186922"/>
    </source>
</evidence>
<gene>
    <name evidence="1" type="primary">RvY_16310-1</name>
    <name evidence="1" type="synonym">RvY_16310.1</name>
    <name evidence="1" type="ORF">RvY_16310</name>
</gene>
<proteinExistence type="predicted"/>
<comment type="caution">
    <text evidence="1">The sequence shown here is derived from an EMBL/GenBank/DDBJ whole genome shotgun (WGS) entry which is preliminary data.</text>
</comment>
<reference evidence="1 2" key="1">
    <citation type="journal article" date="2016" name="Nat. Commun.">
        <title>Extremotolerant tardigrade genome and improved radiotolerance of human cultured cells by tardigrade-unique protein.</title>
        <authorList>
            <person name="Hashimoto T."/>
            <person name="Horikawa D.D."/>
            <person name="Saito Y."/>
            <person name="Kuwahara H."/>
            <person name="Kozuka-Hata H."/>
            <person name="Shin-I T."/>
            <person name="Minakuchi Y."/>
            <person name="Ohishi K."/>
            <person name="Motoyama A."/>
            <person name="Aizu T."/>
            <person name="Enomoto A."/>
            <person name="Kondo K."/>
            <person name="Tanaka S."/>
            <person name="Hara Y."/>
            <person name="Koshikawa S."/>
            <person name="Sagara H."/>
            <person name="Miura T."/>
            <person name="Yokobori S."/>
            <person name="Miyagawa K."/>
            <person name="Suzuki Y."/>
            <person name="Kubo T."/>
            <person name="Oyama M."/>
            <person name="Kohara Y."/>
            <person name="Fujiyama A."/>
            <person name="Arakawa K."/>
            <person name="Katayama T."/>
            <person name="Toyoda A."/>
            <person name="Kunieda T."/>
        </authorList>
    </citation>
    <scope>NUCLEOTIDE SEQUENCE [LARGE SCALE GENOMIC DNA]</scope>
    <source>
        <strain evidence="1 2">YOKOZUNA-1</strain>
    </source>
</reference>
<organism evidence="1 2">
    <name type="scientific">Ramazzottius varieornatus</name>
    <name type="common">Water bear</name>
    <name type="synonym">Tardigrade</name>
    <dbReference type="NCBI Taxonomy" id="947166"/>
    <lineage>
        <taxon>Eukaryota</taxon>
        <taxon>Metazoa</taxon>
        <taxon>Ecdysozoa</taxon>
        <taxon>Tardigrada</taxon>
        <taxon>Eutardigrada</taxon>
        <taxon>Parachela</taxon>
        <taxon>Hypsibioidea</taxon>
        <taxon>Ramazzottiidae</taxon>
        <taxon>Ramazzottius</taxon>
    </lineage>
</organism>
<sequence length="64" mass="7225">LTSRVVYKAVVTGPQSFSFHNFSTRCRTGLLLRMFDRPLNSLQTCMSAVNTLSSTFDFSLPTFE</sequence>
<accession>A0A1D1VZA8</accession>